<dbReference type="PANTHER" id="PTHR34966">
    <property type="entry name" value="OSJNBA0043L24.15 PROTEIN"/>
    <property type="match status" value="1"/>
</dbReference>
<name>A0A0E0H2Z4_ORYNI</name>
<evidence type="ECO:0000313" key="1">
    <source>
        <dbReference type="EnsemblPlants" id="ONIVA04G16550.1"/>
    </source>
</evidence>
<dbReference type="eggNOG" id="ENOG502S6YZ">
    <property type="taxonomic scope" value="Eukaryota"/>
</dbReference>
<organism evidence="1">
    <name type="scientific">Oryza nivara</name>
    <name type="common">Indian wild rice</name>
    <name type="synonym">Oryza sativa f. spontanea</name>
    <dbReference type="NCBI Taxonomy" id="4536"/>
    <lineage>
        <taxon>Eukaryota</taxon>
        <taxon>Viridiplantae</taxon>
        <taxon>Streptophyta</taxon>
        <taxon>Embryophyta</taxon>
        <taxon>Tracheophyta</taxon>
        <taxon>Spermatophyta</taxon>
        <taxon>Magnoliopsida</taxon>
        <taxon>Liliopsida</taxon>
        <taxon>Poales</taxon>
        <taxon>Poaceae</taxon>
        <taxon>BOP clade</taxon>
        <taxon>Oryzoideae</taxon>
        <taxon>Oryzeae</taxon>
        <taxon>Oryzinae</taxon>
        <taxon>Oryza</taxon>
    </lineage>
</organism>
<dbReference type="HOGENOM" id="CLU_179611_0_0_1"/>
<dbReference type="Gramene" id="ONIVA04G16550.1">
    <property type="protein sequence ID" value="ONIVA04G16550.1"/>
    <property type="gene ID" value="ONIVA04G16550"/>
</dbReference>
<sequence>MACGPGGNLFGRVLCYVLNEILVQVLANNRTFQRFAVRTNKSLENLSSKAKEVREELSEQWRNSRGNDDHFRQ</sequence>
<dbReference type="Proteomes" id="UP000006591">
    <property type="component" value="Chromosome 4"/>
</dbReference>
<proteinExistence type="predicted"/>
<evidence type="ECO:0000313" key="2">
    <source>
        <dbReference type="Proteomes" id="UP000006591"/>
    </source>
</evidence>
<dbReference type="EnsemblPlants" id="ONIVA04G16550.1">
    <property type="protein sequence ID" value="ONIVA04G16550.1"/>
    <property type="gene ID" value="ONIVA04G16550"/>
</dbReference>
<accession>A0A0E0H2Z4</accession>
<dbReference type="AlphaFoldDB" id="A0A0E0H2Z4"/>
<dbReference type="OMA" id="EGLANNH"/>
<protein>
    <submittedName>
        <fullName evidence="1">Uncharacterized protein</fullName>
    </submittedName>
</protein>
<reference evidence="1" key="2">
    <citation type="submission" date="2018-04" db="EMBL/GenBank/DDBJ databases">
        <title>OnivRS2 (Oryza nivara Reference Sequence Version 2).</title>
        <authorList>
            <person name="Zhang J."/>
            <person name="Kudrna D."/>
            <person name="Lee S."/>
            <person name="Talag J."/>
            <person name="Rajasekar S."/>
            <person name="Welchert J."/>
            <person name="Hsing Y.-I."/>
            <person name="Wing R.A."/>
        </authorList>
    </citation>
    <scope>NUCLEOTIDE SEQUENCE [LARGE SCALE GENOMIC DNA]</scope>
    <source>
        <strain evidence="1">SL10</strain>
    </source>
</reference>
<keyword evidence="2" id="KW-1185">Reference proteome</keyword>
<dbReference type="PANTHER" id="PTHR34966:SF1">
    <property type="entry name" value="OS04G0508100 PROTEIN"/>
    <property type="match status" value="1"/>
</dbReference>
<reference evidence="1" key="1">
    <citation type="submission" date="2015-04" db="UniProtKB">
        <authorList>
            <consortium name="EnsemblPlants"/>
        </authorList>
    </citation>
    <scope>IDENTIFICATION</scope>
    <source>
        <strain evidence="1">SL10</strain>
    </source>
</reference>